<feature type="non-terminal residue" evidence="4">
    <location>
        <position position="252"/>
    </location>
</feature>
<evidence type="ECO:0000256" key="2">
    <source>
        <dbReference type="SAM" id="MobiDB-lite"/>
    </source>
</evidence>
<keyword evidence="5" id="KW-1185">Reference proteome</keyword>
<comment type="similarity">
    <text evidence="1">Belongs to the iron/ascorbate-dependent oxidoreductase family.</text>
</comment>
<dbReference type="EMBL" id="KV784353">
    <property type="protein sequence ID" value="OEU22929.1"/>
    <property type="molecule type" value="Genomic_DNA"/>
</dbReference>
<dbReference type="GO" id="GO:0016491">
    <property type="term" value="F:oxidoreductase activity"/>
    <property type="evidence" value="ECO:0007669"/>
    <property type="project" value="UniProtKB-KW"/>
</dbReference>
<dbReference type="KEGG" id="fcy:FRACYDRAFT_159677"/>
<dbReference type="OrthoDB" id="41499at2759"/>
<keyword evidence="1" id="KW-0408">Iron</keyword>
<dbReference type="Proteomes" id="UP000095751">
    <property type="component" value="Unassembled WGS sequence"/>
</dbReference>
<proteinExistence type="inferred from homology"/>
<name>A0A1E7FXP9_9STRA</name>
<evidence type="ECO:0000259" key="3">
    <source>
        <dbReference type="PROSITE" id="PS51471"/>
    </source>
</evidence>
<protein>
    <recommendedName>
        <fullName evidence="3">Fe2OG dioxygenase domain-containing protein</fullName>
    </recommendedName>
</protein>
<dbReference type="PROSITE" id="PS51471">
    <property type="entry name" value="FE2OG_OXY"/>
    <property type="match status" value="1"/>
</dbReference>
<dbReference type="GO" id="GO:0046872">
    <property type="term" value="F:metal ion binding"/>
    <property type="evidence" value="ECO:0007669"/>
    <property type="project" value="UniProtKB-KW"/>
</dbReference>
<feature type="non-terminal residue" evidence="4">
    <location>
        <position position="1"/>
    </location>
</feature>
<accession>A0A1E7FXP9</accession>
<feature type="domain" description="Fe2OG dioxygenase" evidence="3">
    <location>
        <begin position="66"/>
        <end position="187"/>
    </location>
</feature>
<organism evidence="4 5">
    <name type="scientific">Fragilariopsis cylindrus CCMP1102</name>
    <dbReference type="NCBI Taxonomy" id="635003"/>
    <lineage>
        <taxon>Eukaryota</taxon>
        <taxon>Sar</taxon>
        <taxon>Stramenopiles</taxon>
        <taxon>Ochrophyta</taxon>
        <taxon>Bacillariophyta</taxon>
        <taxon>Bacillariophyceae</taxon>
        <taxon>Bacillariophycidae</taxon>
        <taxon>Bacillariales</taxon>
        <taxon>Bacillariaceae</taxon>
        <taxon>Fragilariopsis</taxon>
    </lineage>
</organism>
<keyword evidence="1" id="KW-0560">Oxidoreductase</keyword>
<dbReference type="InterPro" id="IPR005123">
    <property type="entry name" value="Oxoglu/Fe-dep_dioxygenase_dom"/>
</dbReference>
<dbReference type="Gene3D" id="2.60.120.620">
    <property type="entry name" value="q2cbj1_9rhob like domain"/>
    <property type="match status" value="1"/>
</dbReference>
<sequence>PIAKKLRQAYDDHFQDPRQPNGDRFAWDPWFVSAANQIQYSLKRIQTSLFFPEDLYNYLVDDLVTVANSIGLTAISPPWTSMYTEGDTQNFHTDSTHGPMAFVLSLSNDGDFQGGETMILKQEILDLWRNFETDKPREVGNIVRYIPATLGRCIAFDPRVPHGVNRVTGTNQDPRRARVVIHGWFNEPEVCWFGEWGDAETAAATVLDQSLQPLVETIGSGEIGRVVGYLAARVEIDETGSVDRVFAVCDTV</sequence>
<evidence type="ECO:0000313" key="4">
    <source>
        <dbReference type="EMBL" id="OEU22929.1"/>
    </source>
</evidence>
<keyword evidence="1" id="KW-0479">Metal-binding</keyword>
<gene>
    <name evidence="4" type="ORF">FRACYDRAFT_159677</name>
</gene>
<dbReference type="AlphaFoldDB" id="A0A1E7FXP9"/>
<feature type="region of interest" description="Disordered" evidence="2">
    <location>
        <begin position="1"/>
        <end position="21"/>
    </location>
</feature>
<reference evidence="4 5" key="1">
    <citation type="submission" date="2016-09" db="EMBL/GenBank/DDBJ databases">
        <title>Extensive genetic diversity and differential bi-allelic expression allows diatom success in the polar Southern Ocean.</title>
        <authorList>
            <consortium name="DOE Joint Genome Institute"/>
            <person name="Mock T."/>
            <person name="Otillar R.P."/>
            <person name="Strauss J."/>
            <person name="Dupont C."/>
            <person name="Frickenhaus S."/>
            <person name="Maumus F."/>
            <person name="Mcmullan M."/>
            <person name="Sanges R."/>
            <person name="Schmutz J."/>
            <person name="Toseland A."/>
            <person name="Valas R."/>
            <person name="Veluchamy A."/>
            <person name="Ward B.J."/>
            <person name="Allen A."/>
            <person name="Barry K."/>
            <person name="Falciatore A."/>
            <person name="Ferrante M."/>
            <person name="Fortunato A.E."/>
            <person name="Gloeckner G."/>
            <person name="Gruber A."/>
            <person name="Hipkin R."/>
            <person name="Janech M."/>
            <person name="Kroth P."/>
            <person name="Leese F."/>
            <person name="Lindquist E."/>
            <person name="Lyon B.R."/>
            <person name="Martin J."/>
            <person name="Mayer C."/>
            <person name="Parker M."/>
            <person name="Quesneville H."/>
            <person name="Raymond J."/>
            <person name="Uhlig C."/>
            <person name="Valentin K.U."/>
            <person name="Worden A.Z."/>
            <person name="Armbrust E.V."/>
            <person name="Bowler C."/>
            <person name="Green B."/>
            <person name="Moulton V."/>
            <person name="Van Oosterhout C."/>
            <person name="Grigoriev I."/>
        </authorList>
    </citation>
    <scope>NUCLEOTIDE SEQUENCE [LARGE SCALE GENOMIC DNA]</scope>
    <source>
        <strain evidence="4 5">CCMP1102</strain>
    </source>
</reference>
<dbReference type="InParanoid" id="A0A1E7FXP9"/>
<evidence type="ECO:0000313" key="5">
    <source>
        <dbReference type="Proteomes" id="UP000095751"/>
    </source>
</evidence>
<evidence type="ECO:0000256" key="1">
    <source>
        <dbReference type="RuleBase" id="RU003682"/>
    </source>
</evidence>